<dbReference type="PANTHER" id="PTHR39206:SF1">
    <property type="entry name" value="SLL8004 PROTEIN"/>
    <property type="match status" value="1"/>
</dbReference>
<reference evidence="4 5" key="1">
    <citation type="submission" date="2019-03" db="EMBL/GenBank/DDBJ databases">
        <title>Genomic Encyclopedia of Type Strains, Phase IV (KMG-IV): sequencing the most valuable type-strain genomes for metagenomic binning, comparative biology and taxonomic classification.</title>
        <authorList>
            <person name="Goeker M."/>
        </authorList>
    </citation>
    <scope>NUCLEOTIDE SEQUENCE [LARGE SCALE GENOMIC DNA]</scope>
    <source>
        <strain evidence="4 5">DSM 24591</strain>
    </source>
</reference>
<dbReference type="SUPFAM" id="SSF52540">
    <property type="entry name" value="P-loop containing nucleoside triphosphate hydrolases"/>
    <property type="match status" value="1"/>
</dbReference>
<keyword evidence="5" id="KW-1185">Reference proteome</keyword>
<evidence type="ECO:0000256" key="2">
    <source>
        <dbReference type="ARBA" id="ARBA00022840"/>
    </source>
</evidence>
<evidence type="ECO:0000259" key="3">
    <source>
        <dbReference type="Pfam" id="PF06414"/>
    </source>
</evidence>
<dbReference type="AlphaFoldDB" id="A0A4R3MES3"/>
<dbReference type="RefSeq" id="WP_132579261.1">
    <property type="nucleotide sequence ID" value="NZ_SMAJ01000001.1"/>
</dbReference>
<evidence type="ECO:0000256" key="1">
    <source>
        <dbReference type="ARBA" id="ARBA00022741"/>
    </source>
</evidence>
<proteinExistence type="predicted"/>
<evidence type="ECO:0000313" key="4">
    <source>
        <dbReference type="EMBL" id="TCT10819.1"/>
    </source>
</evidence>
<comment type="caution">
    <text evidence="4">The sequence shown here is derived from an EMBL/GenBank/DDBJ whole genome shotgun (WGS) entry which is preliminary data.</text>
</comment>
<gene>
    <name evidence="4" type="ORF">EDC26_10138</name>
</gene>
<dbReference type="OrthoDB" id="9791543at2"/>
<dbReference type="Gene3D" id="3.40.50.300">
    <property type="entry name" value="P-loop containing nucleotide triphosphate hydrolases"/>
    <property type="match status" value="1"/>
</dbReference>
<name>A0A4R3MES3_9BURK</name>
<dbReference type="EMBL" id="SMAJ01000001">
    <property type="protein sequence ID" value="TCT10819.1"/>
    <property type="molecule type" value="Genomic_DNA"/>
</dbReference>
<keyword evidence="1" id="KW-0547">Nucleotide-binding</keyword>
<dbReference type="InterPro" id="IPR010488">
    <property type="entry name" value="Zeta_toxin_domain"/>
</dbReference>
<sequence length="219" mass="24709">MILAAEIGPPALIVLAGPNGAGKSTLYRNELQDRYRSLEFINADELAMRYFGHAAQTMEETRMGQHLADARREALMAANQSFITESTFSHPSKLELLQQAQATGYRVVVYHVNVQSPTLSVLRVAHRVSQGGHPVPEDKIRGRYERNQQLIRQAVILADRAYVFDNSMAAQPHRLALEFRAGLIVTRHSQSTPWMLSLYAHEIEVFTKTEQPPRPRHKG</sequence>
<keyword evidence="2" id="KW-0067">ATP-binding</keyword>
<dbReference type="GO" id="GO:0016301">
    <property type="term" value="F:kinase activity"/>
    <property type="evidence" value="ECO:0007669"/>
    <property type="project" value="InterPro"/>
</dbReference>
<dbReference type="InterPro" id="IPR027417">
    <property type="entry name" value="P-loop_NTPase"/>
</dbReference>
<organism evidence="4 5">
    <name type="scientific">Paralcaligenes ureilyticus</name>
    <dbReference type="NCBI Taxonomy" id="627131"/>
    <lineage>
        <taxon>Bacteria</taxon>
        <taxon>Pseudomonadati</taxon>
        <taxon>Pseudomonadota</taxon>
        <taxon>Betaproteobacteria</taxon>
        <taxon>Burkholderiales</taxon>
        <taxon>Alcaligenaceae</taxon>
        <taxon>Paralcaligenes</taxon>
    </lineage>
</organism>
<evidence type="ECO:0000313" key="5">
    <source>
        <dbReference type="Proteomes" id="UP000295525"/>
    </source>
</evidence>
<dbReference type="GO" id="GO:0005524">
    <property type="term" value="F:ATP binding"/>
    <property type="evidence" value="ECO:0007669"/>
    <property type="project" value="UniProtKB-KW"/>
</dbReference>
<protein>
    <submittedName>
        <fullName evidence="4">Putative ABC-type ATPase</fullName>
    </submittedName>
</protein>
<dbReference type="PANTHER" id="PTHR39206">
    <property type="entry name" value="SLL8004 PROTEIN"/>
    <property type="match status" value="1"/>
</dbReference>
<dbReference type="Pfam" id="PF06414">
    <property type="entry name" value="Zeta_toxin"/>
    <property type="match status" value="1"/>
</dbReference>
<accession>A0A4R3MES3</accession>
<feature type="domain" description="Zeta toxin" evidence="3">
    <location>
        <begin position="9"/>
        <end position="166"/>
    </location>
</feature>
<dbReference type="Proteomes" id="UP000295525">
    <property type="component" value="Unassembled WGS sequence"/>
</dbReference>